<dbReference type="EMBL" id="JACXJA010000022">
    <property type="protein sequence ID" value="MBD2863794.1"/>
    <property type="molecule type" value="Genomic_DNA"/>
</dbReference>
<protein>
    <submittedName>
        <fullName evidence="4">YafY family transcriptional regulator</fullName>
    </submittedName>
</protein>
<keyword evidence="1" id="KW-0805">Transcription regulation</keyword>
<dbReference type="InterPro" id="IPR013196">
    <property type="entry name" value="HTH_11"/>
</dbReference>
<dbReference type="Proteomes" id="UP000639396">
    <property type="component" value="Unassembled WGS sequence"/>
</dbReference>
<dbReference type="Pfam" id="PF25583">
    <property type="entry name" value="WCX"/>
    <property type="match status" value="1"/>
</dbReference>
<dbReference type="SUPFAM" id="SSF46785">
    <property type="entry name" value="Winged helix' DNA-binding domain"/>
    <property type="match status" value="1"/>
</dbReference>
<dbReference type="InterPro" id="IPR036388">
    <property type="entry name" value="WH-like_DNA-bd_sf"/>
</dbReference>
<dbReference type="AlphaFoldDB" id="A0A927H1U0"/>
<evidence type="ECO:0000259" key="3">
    <source>
        <dbReference type="PROSITE" id="PS51000"/>
    </source>
</evidence>
<accession>A0A927H1U0</accession>
<evidence type="ECO:0000256" key="1">
    <source>
        <dbReference type="ARBA" id="ARBA00023015"/>
    </source>
</evidence>
<dbReference type="InterPro" id="IPR057727">
    <property type="entry name" value="WCX_dom"/>
</dbReference>
<dbReference type="InterPro" id="IPR028349">
    <property type="entry name" value="PafC-like"/>
</dbReference>
<dbReference type="InterPro" id="IPR036390">
    <property type="entry name" value="WH_DNA-bd_sf"/>
</dbReference>
<gene>
    <name evidence="4" type="ORF">IDH45_17535</name>
</gene>
<keyword evidence="2" id="KW-0804">Transcription</keyword>
<name>A0A927H1U0_9BACL</name>
<keyword evidence="5" id="KW-1185">Reference proteome</keyword>
<feature type="domain" description="HTH deoR-type" evidence="3">
    <location>
        <begin position="2"/>
        <end position="57"/>
    </location>
</feature>
<evidence type="ECO:0000313" key="4">
    <source>
        <dbReference type="EMBL" id="MBD2863794.1"/>
    </source>
</evidence>
<dbReference type="PROSITE" id="PS51000">
    <property type="entry name" value="HTH_DEOR_2"/>
    <property type="match status" value="1"/>
</dbReference>
<reference evidence="4" key="1">
    <citation type="submission" date="2020-09" db="EMBL/GenBank/DDBJ databases">
        <title>A novel bacterium of genus Paenibacillus, isolated from South China Sea.</title>
        <authorList>
            <person name="Huang H."/>
            <person name="Mo K."/>
            <person name="Hu Y."/>
        </authorList>
    </citation>
    <scope>NUCLEOTIDE SEQUENCE</scope>
    <source>
        <strain evidence="4">IB182363</strain>
    </source>
</reference>
<dbReference type="InterPro" id="IPR001034">
    <property type="entry name" value="DeoR_HTH"/>
</dbReference>
<dbReference type="RefSeq" id="WP_190929421.1">
    <property type="nucleotide sequence ID" value="NZ_JACXJA010000022.1"/>
</dbReference>
<proteinExistence type="predicted"/>
<evidence type="ECO:0000313" key="5">
    <source>
        <dbReference type="Proteomes" id="UP000639396"/>
    </source>
</evidence>
<dbReference type="Gene3D" id="1.10.10.10">
    <property type="entry name" value="Winged helix-like DNA-binding domain superfamily/Winged helix DNA-binding domain"/>
    <property type="match status" value="1"/>
</dbReference>
<evidence type="ECO:0000256" key="2">
    <source>
        <dbReference type="ARBA" id="ARBA00023163"/>
    </source>
</evidence>
<dbReference type="PANTHER" id="PTHR34580">
    <property type="match status" value="1"/>
</dbReference>
<dbReference type="InterPro" id="IPR026881">
    <property type="entry name" value="WYL_dom"/>
</dbReference>
<organism evidence="4 5">
    <name type="scientific">Paenibacillus oceani</name>
    <dbReference type="NCBI Taxonomy" id="2772510"/>
    <lineage>
        <taxon>Bacteria</taxon>
        <taxon>Bacillati</taxon>
        <taxon>Bacillota</taxon>
        <taxon>Bacilli</taxon>
        <taxon>Bacillales</taxon>
        <taxon>Paenibacillaceae</taxon>
        <taxon>Paenibacillus</taxon>
    </lineage>
</organism>
<dbReference type="Pfam" id="PF13280">
    <property type="entry name" value="WYL"/>
    <property type="match status" value="1"/>
</dbReference>
<dbReference type="PROSITE" id="PS52050">
    <property type="entry name" value="WYL"/>
    <property type="match status" value="1"/>
</dbReference>
<sequence>MRLERLLAILMLIVNRKRISAAELAEKMEVSVRTIYRDIETLCQAGFPLVSYQGVTGGFEMMDGYRLERTALTFDEISSVLTALKGMSRALDDTRYGATIEKYTSLLGDTEKESVRFWQDRLVIDMNPWGSDGVMKHKVALIRESLQEDRTVKFGYSSVNGEPTTREVEPMTLLLKSASWYLYAYCPLRNDYRLFRLSRMSGLAVTGNRFERRDHPPAEEADWGRMWEMNSKPVTLKLRFPPDMRTRVEELFGVERLETDTDGFLLVTQTYPEDEWIYGFLLSFGSKVEVLEPERVRLLIRDRAKEMVSLYSPYQKP</sequence>
<dbReference type="Pfam" id="PF08279">
    <property type="entry name" value="HTH_11"/>
    <property type="match status" value="1"/>
</dbReference>
<dbReference type="InterPro" id="IPR051534">
    <property type="entry name" value="CBASS_pafABC_assoc_protein"/>
</dbReference>
<dbReference type="PANTHER" id="PTHR34580:SF1">
    <property type="entry name" value="PROTEIN PAFC"/>
    <property type="match status" value="1"/>
</dbReference>
<dbReference type="GO" id="GO:0003700">
    <property type="term" value="F:DNA-binding transcription factor activity"/>
    <property type="evidence" value="ECO:0007669"/>
    <property type="project" value="InterPro"/>
</dbReference>
<dbReference type="PIRSF" id="PIRSF016838">
    <property type="entry name" value="PafC"/>
    <property type="match status" value="1"/>
</dbReference>
<comment type="caution">
    <text evidence="4">The sequence shown here is derived from an EMBL/GenBank/DDBJ whole genome shotgun (WGS) entry which is preliminary data.</text>
</comment>